<sequence>MSSQEQIGHPSRCTRAFQRTKSSLNVDLNVMPPCENLNQEGASTCSVSQDMPHAQRVTLNTEPIDIDGLDDDDVIILSHRAFTQAKNNLRRNRGQAAVVDVDSDECPLRVTSVNTNKRRRARTNQPVTNTATCINLEEYNNSKEVALVLAPPPPKEPVFSCPVCMGPLVEEMSTKCGHIFCKVCIKTSIAAQGKCPTCRRKITMKNTIRVYLPSTS</sequence>
<evidence type="ECO:0000256" key="4">
    <source>
        <dbReference type="PROSITE-ProRule" id="PRU00175"/>
    </source>
</evidence>
<organism evidence="6 7">
    <name type="scientific">Cuscuta europaea</name>
    <name type="common">European dodder</name>
    <dbReference type="NCBI Taxonomy" id="41803"/>
    <lineage>
        <taxon>Eukaryota</taxon>
        <taxon>Viridiplantae</taxon>
        <taxon>Streptophyta</taxon>
        <taxon>Embryophyta</taxon>
        <taxon>Tracheophyta</taxon>
        <taxon>Spermatophyta</taxon>
        <taxon>Magnoliopsida</taxon>
        <taxon>eudicotyledons</taxon>
        <taxon>Gunneridae</taxon>
        <taxon>Pentapetalae</taxon>
        <taxon>asterids</taxon>
        <taxon>lamiids</taxon>
        <taxon>Solanales</taxon>
        <taxon>Convolvulaceae</taxon>
        <taxon>Cuscuteae</taxon>
        <taxon>Cuscuta</taxon>
        <taxon>Cuscuta subgen. Cuscuta</taxon>
    </lineage>
</organism>
<evidence type="ECO:0000256" key="2">
    <source>
        <dbReference type="ARBA" id="ARBA00022771"/>
    </source>
</evidence>
<dbReference type="PANTHER" id="PTHR47094:SF1">
    <property type="entry name" value="RING-TYPE E3 UBIQUITIN TRANSFERASE"/>
    <property type="match status" value="1"/>
</dbReference>
<dbReference type="PROSITE" id="PS00518">
    <property type="entry name" value="ZF_RING_1"/>
    <property type="match status" value="1"/>
</dbReference>
<feature type="domain" description="RING-type" evidence="5">
    <location>
        <begin position="161"/>
        <end position="199"/>
    </location>
</feature>
<dbReference type="Gene3D" id="3.30.40.10">
    <property type="entry name" value="Zinc/RING finger domain, C3HC4 (zinc finger)"/>
    <property type="match status" value="1"/>
</dbReference>
<dbReference type="InterPro" id="IPR017907">
    <property type="entry name" value="Znf_RING_CS"/>
</dbReference>
<keyword evidence="7" id="KW-1185">Reference proteome</keyword>
<evidence type="ECO:0000259" key="5">
    <source>
        <dbReference type="PROSITE" id="PS50089"/>
    </source>
</evidence>
<dbReference type="PROSITE" id="PS50089">
    <property type="entry name" value="ZF_RING_2"/>
    <property type="match status" value="1"/>
</dbReference>
<dbReference type="InterPro" id="IPR049627">
    <property type="entry name" value="SLX8"/>
</dbReference>
<reference evidence="6" key="1">
    <citation type="submission" date="2022-07" db="EMBL/GenBank/DDBJ databases">
        <authorList>
            <person name="Macas J."/>
            <person name="Novak P."/>
            <person name="Neumann P."/>
        </authorList>
    </citation>
    <scope>NUCLEOTIDE SEQUENCE</scope>
</reference>
<dbReference type="AlphaFoldDB" id="A0A9P0Z8N7"/>
<keyword evidence="1" id="KW-0479">Metal-binding</keyword>
<accession>A0A9P0Z8N7</accession>
<proteinExistence type="predicted"/>
<dbReference type="Proteomes" id="UP001152484">
    <property type="component" value="Unassembled WGS sequence"/>
</dbReference>
<dbReference type="SMART" id="SM00184">
    <property type="entry name" value="RING"/>
    <property type="match status" value="1"/>
</dbReference>
<keyword evidence="3" id="KW-0862">Zinc</keyword>
<evidence type="ECO:0000313" key="7">
    <source>
        <dbReference type="Proteomes" id="UP001152484"/>
    </source>
</evidence>
<name>A0A9P0Z8N7_CUSEU</name>
<evidence type="ECO:0000256" key="1">
    <source>
        <dbReference type="ARBA" id="ARBA00022723"/>
    </source>
</evidence>
<dbReference type="GO" id="GO:0006511">
    <property type="term" value="P:ubiquitin-dependent protein catabolic process"/>
    <property type="evidence" value="ECO:0007669"/>
    <property type="project" value="TreeGrafter"/>
</dbReference>
<gene>
    <name evidence="6" type="ORF">CEURO_LOCUS12486</name>
</gene>
<dbReference type="GO" id="GO:0033768">
    <property type="term" value="C:SUMO-targeted ubiquitin ligase complex"/>
    <property type="evidence" value="ECO:0007669"/>
    <property type="project" value="TreeGrafter"/>
</dbReference>
<dbReference type="InterPro" id="IPR001841">
    <property type="entry name" value="Znf_RING"/>
</dbReference>
<dbReference type="SUPFAM" id="SSF57850">
    <property type="entry name" value="RING/U-box"/>
    <property type="match status" value="1"/>
</dbReference>
<keyword evidence="2 4" id="KW-0863">Zinc-finger</keyword>
<protein>
    <recommendedName>
        <fullName evidence="5">RING-type domain-containing protein</fullName>
    </recommendedName>
</protein>
<dbReference type="GO" id="GO:0140082">
    <property type="term" value="F:SUMO-ubiquitin ligase activity"/>
    <property type="evidence" value="ECO:0007669"/>
    <property type="project" value="TreeGrafter"/>
</dbReference>
<dbReference type="GO" id="GO:0032183">
    <property type="term" value="F:SUMO binding"/>
    <property type="evidence" value="ECO:0007669"/>
    <property type="project" value="TreeGrafter"/>
</dbReference>
<dbReference type="InterPro" id="IPR013083">
    <property type="entry name" value="Znf_RING/FYVE/PHD"/>
</dbReference>
<dbReference type="PANTHER" id="PTHR47094">
    <property type="entry name" value="ELFLESS, ISOFORM B"/>
    <property type="match status" value="1"/>
</dbReference>
<dbReference type="OrthoDB" id="6105938at2759"/>
<dbReference type="EMBL" id="CAMAPE010000031">
    <property type="protein sequence ID" value="CAH9093891.1"/>
    <property type="molecule type" value="Genomic_DNA"/>
</dbReference>
<comment type="caution">
    <text evidence="6">The sequence shown here is derived from an EMBL/GenBank/DDBJ whole genome shotgun (WGS) entry which is preliminary data.</text>
</comment>
<dbReference type="GO" id="GO:0008270">
    <property type="term" value="F:zinc ion binding"/>
    <property type="evidence" value="ECO:0007669"/>
    <property type="project" value="UniProtKB-KW"/>
</dbReference>
<dbReference type="GO" id="GO:0061630">
    <property type="term" value="F:ubiquitin protein ligase activity"/>
    <property type="evidence" value="ECO:0007669"/>
    <property type="project" value="InterPro"/>
</dbReference>
<evidence type="ECO:0000313" key="6">
    <source>
        <dbReference type="EMBL" id="CAH9093891.1"/>
    </source>
</evidence>
<dbReference type="Pfam" id="PF13923">
    <property type="entry name" value="zf-C3HC4_2"/>
    <property type="match status" value="1"/>
</dbReference>
<evidence type="ECO:0000256" key="3">
    <source>
        <dbReference type="ARBA" id="ARBA00022833"/>
    </source>
</evidence>